<proteinExistence type="predicted"/>
<reference evidence="2" key="1">
    <citation type="submission" date="2020-02" db="EMBL/GenBank/DDBJ databases">
        <title>Draft genome sequence of Candidatus Afipia apatlaquensis IBT-C3, a potential strain for decolorization of textile dyes.</title>
        <authorList>
            <person name="Sanchez-Reyes A."/>
            <person name="Breton-Deval L."/>
            <person name="Mangelson H."/>
            <person name="Sanchez-Flores A."/>
        </authorList>
    </citation>
    <scope>NUCLEOTIDE SEQUENCE [LARGE SCALE GENOMIC DNA]</scope>
    <source>
        <strain evidence="2">IBT-C3</strain>
    </source>
</reference>
<comment type="caution">
    <text evidence="2">The sequence shown here is derived from an EMBL/GenBank/DDBJ whole genome shotgun (WGS) entry which is preliminary data.</text>
</comment>
<dbReference type="EMBL" id="JAAMRR010001153">
    <property type="protein sequence ID" value="NGX97916.1"/>
    <property type="molecule type" value="Genomic_DNA"/>
</dbReference>
<evidence type="ECO:0000256" key="1">
    <source>
        <dbReference type="ARBA" id="ARBA00023002"/>
    </source>
</evidence>
<keyword evidence="1 2" id="KW-0560">Oxidoreductase</keyword>
<dbReference type="AlphaFoldDB" id="A0A7C9RLW1"/>
<dbReference type="InterPro" id="IPR016162">
    <property type="entry name" value="Ald_DH_N"/>
</dbReference>
<dbReference type="Gene3D" id="3.40.605.10">
    <property type="entry name" value="Aldehyde Dehydrogenase, Chain A, domain 1"/>
    <property type="match status" value="1"/>
</dbReference>
<name>A0A7C9RLW1_9BRAD</name>
<evidence type="ECO:0000313" key="2">
    <source>
        <dbReference type="EMBL" id="NGX97916.1"/>
    </source>
</evidence>
<keyword evidence="3" id="KW-1185">Reference proteome</keyword>
<dbReference type="GO" id="GO:0004350">
    <property type="term" value="F:glutamate-5-semialdehyde dehydrogenase activity"/>
    <property type="evidence" value="ECO:0007669"/>
    <property type="project" value="UniProtKB-EC"/>
</dbReference>
<accession>A0A7C9RLW1</accession>
<feature type="non-terminal residue" evidence="2">
    <location>
        <position position="75"/>
    </location>
</feature>
<dbReference type="EC" id="1.2.1.41" evidence="2"/>
<dbReference type="SUPFAM" id="SSF53720">
    <property type="entry name" value="ALDH-like"/>
    <property type="match status" value="1"/>
</dbReference>
<organism evidence="2 3">
    <name type="scientific">Candidatus Afipia apatlaquensis</name>
    <dbReference type="NCBI Taxonomy" id="2712852"/>
    <lineage>
        <taxon>Bacteria</taxon>
        <taxon>Pseudomonadati</taxon>
        <taxon>Pseudomonadota</taxon>
        <taxon>Alphaproteobacteria</taxon>
        <taxon>Hyphomicrobiales</taxon>
        <taxon>Nitrobacteraceae</taxon>
        <taxon>Afipia</taxon>
    </lineage>
</organism>
<protein>
    <submittedName>
        <fullName evidence="2">Gamma-glutamyl-phosphate reductase</fullName>
        <ecNumber evidence="2">1.2.1.41</ecNumber>
    </submittedName>
</protein>
<dbReference type="Proteomes" id="UP000480266">
    <property type="component" value="Unassembled WGS sequence"/>
</dbReference>
<gene>
    <name evidence="2" type="primary">proA</name>
    <name evidence="2" type="ORF">G4V63_22715</name>
</gene>
<evidence type="ECO:0000313" key="3">
    <source>
        <dbReference type="Proteomes" id="UP000480266"/>
    </source>
</evidence>
<sequence length="75" mass="7261">MSAPLKALDGAPDLTALMADLGAGASRAARTLALAPGEQKDAALAAMAAAIRANAKEILAANAEDVAEAKAGGMS</sequence>
<dbReference type="InterPro" id="IPR016161">
    <property type="entry name" value="Ald_DH/histidinol_DH"/>
</dbReference>